<dbReference type="Gene3D" id="1.10.520.40">
    <property type="entry name" value="CRISPR-associated protein Cse2"/>
    <property type="match status" value="1"/>
</dbReference>
<proteinExistence type="predicted"/>
<dbReference type="EMBL" id="FQVN01000011">
    <property type="protein sequence ID" value="SHG62884.1"/>
    <property type="molecule type" value="Genomic_DNA"/>
</dbReference>
<dbReference type="Proteomes" id="UP000184501">
    <property type="component" value="Unassembled WGS sequence"/>
</dbReference>
<evidence type="ECO:0000256" key="1">
    <source>
        <dbReference type="SAM" id="MobiDB-lite"/>
    </source>
</evidence>
<dbReference type="CDD" id="cd09731">
    <property type="entry name" value="Cse2_I-E"/>
    <property type="match status" value="1"/>
</dbReference>
<dbReference type="Pfam" id="PF09485">
    <property type="entry name" value="CRISPR_Cse2"/>
    <property type="match status" value="1"/>
</dbReference>
<dbReference type="InterPro" id="IPR013382">
    <property type="entry name" value="CRISPR-assoc_prot_Cse2"/>
</dbReference>
<dbReference type="InterPro" id="IPR038287">
    <property type="entry name" value="Cse2_sf"/>
</dbReference>
<evidence type="ECO:0000313" key="3">
    <source>
        <dbReference type="Proteomes" id="UP000184501"/>
    </source>
</evidence>
<name>A0A1M5LCP6_STRHI</name>
<sequence length="213" mass="24196">MTAHDQVDLSSAEDLKKLRRAFVKYLYRLHAGLSSSDPRRVAESRRVLAQLRRSFAGQETEAYDVVFSHDPPPQEEDVWVLVAGAFALNPHGRPKVEHSLGAAMGALATPPGMPIREPVKRRFTQLISVSRDAFPHYFRQAVRLLRSGNIELDYQILVDDLVALRGQYSTESSARRVRLRWAREFYRPRRENGEYPPTPDDVAEPTSADEIDA</sequence>
<feature type="compositionally biased region" description="Acidic residues" evidence="1">
    <location>
        <begin position="201"/>
        <end position="213"/>
    </location>
</feature>
<organism evidence="2 3">
    <name type="scientific">Streptoalloteichus hindustanus</name>
    <dbReference type="NCBI Taxonomy" id="2017"/>
    <lineage>
        <taxon>Bacteria</taxon>
        <taxon>Bacillati</taxon>
        <taxon>Actinomycetota</taxon>
        <taxon>Actinomycetes</taxon>
        <taxon>Pseudonocardiales</taxon>
        <taxon>Pseudonocardiaceae</taxon>
        <taxon>Streptoalloteichus</taxon>
    </lineage>
</organism>
<feature type="region of interest" description="Disordered" evidence="1">
    <location>
        <begin position="189"/>
        <end position="213"/>
    </location>
</feature>
<keyword evidence="3" id="KW-1185">Reference proteome</keyword>
<dbReference type="NCBIfam" id="TIGR02548">
    <property type="entry name" value="casB_cse2"/>
    <property type="match status" value="1"/>
</dbReference>
<gene>
    <name evidence="2" type="ORF">SAMN05444320_11167</name>
</gene>
<dbReference type="AlphaFoldDB" id="A0A1M5LCP6"/>
<dbReference type="STRING" id="2017.SAMN05444320_11167"/>
<protein>
    <submittedName>
        <fullName evidence="2">CRISPR system Cascade subunit CasB</fullName>
    </submittedName>
</protein>
<dbReference type="RefSeq" id="WP_234995949.1">
    <property type="nucleotide sequence ID" value="NZ_FQVN01000011.1"/>
</dbReference>
<reference evidence="2 3" key="1">
    <citation type="submission" date="2016-11" db="EMBL/GenBank/DDBJ databases">
        <authorList>
            <person name="Jaros S."/>
            <person name="Januszkiewicz K."/>
            <person name="Wedrychowicz H."/>
        </authorList>
    </citation>
    <scope>NUCLEOTIDE SEQUENCE [LARGE SCALE GENOMIC DNA]</scope>
    <source>
        <strain evidence="2 3">DSM 44523</strain>
    </source>
</reference>
<accession>A0A1M5LCP6</accession>
<evidence type="ECO:0000313" key="2">
    <source>
        <dbReference type="EMBL" id="SHG62884.1"/>
    </source>
</evidence>